<dbReference type="Gene3D" id="3.40.50.300">
    <property type="entry name" value="P-loop containing nucleotide triphosphate hydrolases"/>
    <property type="match status" value="1"/>
</dbReference>
<organism evidence="5 6">
    <name type="scientific">Clostridium lapidicellarium</name>
    <dbReference type="NCBI Taxonomy" id="3240931"/>
    <lineage>
        <taxon>Bacteria</taxon>
        <taxon>Bacillati</taxon>
        <taxon>Bacillota</taxon>
        <taxon>Clostridia</taxon>
        <taxon>Eubacteriales</taxon>
        <taxon>Clostridiaceae</taxon>
        <taxon>Clostridium</taxon>
    </lineage>
</organism>
<keyword evidence="1" id="KW-0547">Nucleotide-binding</keyword>
<dbReference type="EMBL" id="JBGFFE010000028">
    <property type="protein sequence ID" value="MEY8764748.1"/>
    <property type="molecule type" value="Genomic_DNA"/>
</dbReference>
<comment type="caution">
    <text evidence="5">The sequence shown here is derived from an EMBL/GenBank/DDBJ whole genome shotgun (WGS) entry which is preliminary data.</text>
</comment>
<keyword evidence="6" id="KW-1185">Reference proteome</keyword>
<dbReference type="InterPro" id="IPR027417">
    <property type="entry name" value="P-loop_NTPase"/>
</dbReference>
<dbReference type="PANTHER" id="PTHR11361:SF34">
    <property type="entry name" value="DNA MISMATCH REPAIR PROTEIN MSH1, MITOCHONDRIAL"/>
    <property type="match status" value="1"/>
</dbReference>
<accession>A0ABV4E0R5</accession>
<keyword evidence="2" id="KW-0067">ATP-binding</keyword>
<dbReference type="InterPro" id="IPR000432">
    <property type="entry name" value="DNA_mismatch_repair_MutS_C"/>
</dbReference>
<dbReference type="SMART" id="SM00534">
    <property type="entry name" value="MUTSac"/>
    <property type="match status" value="1"/>
</dbReference>
<evidence type="ECO:0000313" key="5">
    <source>
        <dbReference type="EMBL" id="MEY8764748.1"/>
    </source>
</evidence>
<gene>
    <name evidence="5" type="ORF">AB8S09_14080</name>
</gene>
<evidence type="ECO:0000256" key="1">
    <source>
        <dbReference type="ARBA" id="ARBA00022741"/>
    </source>
</evidence>
<dbReference type="SUPFAM" id="SSF52540">
    <property type="entry name" value="P-loop containing nucleoside triphosphate hydrolases"/>
    <property type="match status" value="1"/>
</dbReference>
<evidence type="ECO:0000259" key="4">
    <source>
        <dbReference type="SMART" id="SM00534"/>
    </source>
</evidence>
<feature type="domain" description="DNA mismatch repair proteins mutS family" evidence="4">
    <location>
        <begin position="197"/>
        <end position="370"/>
    </location>
</feature>
<evidence type="ECO:0000256" key="3">
    <source>
        <dbReference type="ARBA" id="ARBA00023125"/>
    </source>
</evidence>
<reference evidence="5 6" key="1">
    <citation type="submission" date="2024-08" db="EMBL/GenBank/DDBJ databases">
        <title>Clostridium lapicellarii sp. nov., and Clostridium renhuaiense sp. nov., two species isolated from the mud in a fermentation cellar used for producing sauce-flavour Chinese liquors.</title>
        <authorList>
            <person name="Yang F."/>
            <person name="Wang H."/>
            <person name="Chen L.Q."/>
            <person name="Zhou N."/>
            <person name="Lu J.J."/>
            <person name="Pu X.X."/>
            <person name="Wan B."/>
            <person name="Wang L."/>
            <person name="Liu S.J."/>
        </authorList>
    </citation>
    <scope>NUCLEOTIDE SEQUENCE [LARGE SCALE GENOMIC DNA]</scope>
    <source>
        <strain evidence="5 6">MT-113</strain>
    </source>
</reference>
<keyword evidence="3" id="KW-0238">DNA-binding</keyword>
<evidence type="ECO:0000313" key="6">
    <source>
        <dbReference type="Proteomes" id="UP001565220"/>
    </source>
</evidence>
<dbReference type="RefSeq" id="WP_369869347.1">
    <property type="nucleotide sequence ID" value="NZ_JBGFFE010000028.1"/>
</dbReference>
<dbReference type="Proteomes" id="UP001565220">
    <property type="component" value="Unassembled WGS sequence"/>
</dbReference>
<dbReference type="PANTHER" id="PTHR11361">
    <property type="entry name" value="DNA MISMATCH REPAIR PROTEIN MUTS FAMILY MEMBER"/>
    <property type="match status" value="1"/>
</dbReference>
<name>A0ABV4E0R5_9CLOT</name>
<protein>
    <submittedName>
        <fullName evidence="5">DNA mismatch repair protein MutS</fullName>
    </submittedName>
</protein>
<dbReference type="Pfam" id="PF00488">
    <property type="entry name" value="MutS_V"/>
    <property type="match status" value="1"/>
</dbReference>
<proteinExistence type="predicted"/>
<evidence type="ECO:0000256" key="2">
    <source>
        <dbReference type="ARBA" id="ARBA00022840"/>
    </source>
</evidence>
<sequence>MLKRLRIVIDGNACKFESKGFLVFFTMIQEELDDEYFYTTKTCLNELKFKNGILISAELGEYNQGIHYVLCKQNRKRQWWKWHFAPSMTIDLRDESGCVDLSRRKNLAIGIIVIANILSQSCENILSFFVTLQSELAFYVGCLNLYDSLSEKGEPVSFPILYGLGRRKYSVNGLYDVSLALILGEKVIGNNVNAEYKDLIIVTGANQGGKSTFLRSVGQAQLMMQCGLFVAAKSFSADICDGIFTDYKKEEDVTMKSGKLDEELSRMNDIVRFIRPNSMILFNESFSATNEREGSEIGRQIVSALLEKKIKVFFVSHLYDFSHSFYEKKMDNAIFLRAERQANGHRTFQLSEGEPLPTSFGEDLYNKIFAP</sequence>
<dbReference type="InterPro" id="IPR045076">
    <property type="entry name" value="MutS"/>
</dbReference>